<dbReference type="InterPro" id="IPR029064">
    <property type="entry name" value="Ribosomal_eL30-like_sf"/>
</dbReference>
<sequence>MAGNSSRRGAVRKGDGKKGASTGSGGQRRRGLEPRGATPPAEARTKHPKAKRIRSAAKAEAQGRPTGRGRTRAPGAKPVDGPETVLGRNPVVECLRAGVPATALYIAVGTESDERLTESIQYASEHGIAILEVPRTDLDRLSKNGLHQGVALQVPPYEYAHPDDLLSRARAGGSGTPPLLVAMDNVTDPRNLGAVIRSVAAFGGHGVVIPQRRSASVTAVAWRTSAGTAARLPVARATNLTRTLKDWASKGITVVGLDAEGETSLDGFEAATGPVVVVVGSEGKGLSRLVRESCDTTLSIPMAGPVESLNASVAAGVVLADIARRRRQA</sequence>
<feature type="compositionally biased region" description="Basic residues" evidence="4">
    <location>
        <begin position="46"/>
        <end position="55"/>
    </location>
</feature>
<dbReference type="Proteomes" id="UP001164965">
    <property type="component" value="Chromosome"/>
</dbReference>
<dbReference type="EMBL" id="CP110615">
    <property type="protein sequence ID" value="UZJ24399.1"/>
    <property type="molecule type" value="Genomic_DNA"/>
</dbReference>
<dbReference type="SUPFAM" id="SSF75217">
    <property type="entry name" value="alpha/beta knot"/>
    <property type="match status" value="1"/>
</dbReference>
<dbReference type="Pfam" id="PF08032">
    <property type="entry name" value="SpoU_sub_bind"/>
    <property type="match status" value="1"/>
</dbReference>
<evidence type="ECO:0000259" key="5">
    <source>
        <dbReference type="SMART" id="SM00967"/>
    </source>
</evidence>
<dbReference type="Gene3D" id="3.30.1330.30">
    <property type="match status" value="1"/>
</dbReference>
<evidence type="ECO:0000256" key="4">
    <source>
        <dbReference type="SAM" id="MobiDB-lite"/>
    </source>
</evidence>
<keyword evidence="7" id="KW-1185">Reference proteome</keyword>
<feature type="domain" description="RNA 2-O ribose methyltransferase substrate binding" evidence="5">
    <location>
        <begin position="84"/>
        <end position="160"/>
    </location>
</feature>
<dbReference type="RefSeq" id="WP_265382506.1">
    <property type="nucleotide sequence ID" value="NZ_CP110615.1"/>
</dbReference>
<dbReference type="InterPro" id="IPR004441">
    <property type="entry name" value="rRNA_MeTrfase_TrmH"/>
</dbReference>
<dbReference type="PANTHER" id="PTHR46429">
    <property type="entry name" value="23S RRNA (GUANOSINE-2'-O-)-METHYLTRANSFERASE RLMB"/>
    <property type="match status" value="1"/>
</dbReference>
<dbReference type="Gene3D" id="3.40.1280.10">
    <property type="match status" value="1"/>
</dbReference>
<protein>
    <submittedName>
        <fullName evidence="6">23S rRNA (Guanosine(2251)-2'-O)-methyltransferase RlmB</fullName>
    </submittedName>
</protein>
<accession>A0ABY6NYC9</accession>
<dbReference type="Pfam" id="PF00588">
    <property type="entry name" value="SpoU_methylase"/>
    <property type="match status" value="1"/>
</dbReference>
<reference evidence="6" key="1">
    <citation type="submission" date="2022-10" db="EMBL/GenBank/DDBJ databases">
        <title>Rhodococcus sp.75.</title>
        <authorList>
            <person name="Sun M."/>
        </authorList>
    </citation>
    <scope>NUCLEOTIDE SEQUENCE</scope>
    <source>
        <strain evidence="6">75</strain>
    </source>
</reference>
<evidence type="ECO:0000313" key="7">
    <source>
        <dbReference type="Proteomes" id="UP001164965"/>
    </source>
</evidence>
<feature type="region of interest" description="Disordered" evidence="4">
    <location>
        <begin position="1"/>
        <end position="84"/>
    </location>
</feature>
<dbReference type="SMART" id="SM00967">
    <property type="entry name" value="SpoU_sub_bind"/>
    <property type="match status" value="1"/>
</dbReference>
<keyword evidence="2" id="KW-0489">Methyltransferase</keyword>
<dbReference type="PANTHER" id="PTHR46429:SF1">
    <property type="entry name" value="23S RRNA (GUANOSINE-2'-O-)-METHYLTRANSFERASE RLMB"/>
    <property type="match status" value="1"/>
</dbReference>
<proteinExistence type="inferred from homology"/>
<gene>
    <name evidence="6" type="primary">rlmB</name>
    <name evidence="6" type="ORF">RHODO2019_14805</name>
</gene>
<evidence type="ECO:0000256" key="2">
    <source>
        <dbReference type="ARBA" id="ARBA00022603"/>
    </source>
</evidence>
<dbReference type="SUPFAM" id="SSF55315">
    <property type="entry name" value="L30e-like"/>
    <property type="match status" value="1"/>
</dbReference>
<keyword evidence="3" id="KW-0808">Transferase</keyword>
<evidence type="ECO:0000256" key="1">
    <source>
        <dbReference type="ARBA" id="ARBA00007228"/>
    </source>
</evidence>
<dbReference type="InterPro" id="IPR001537">
    <property type="entry name" value="SpoU_MeTrfase"/>
</dbReference>
<dbReference type="InterPro" id="IPR013123">
    <property type="entry name" value="SpoU_subst-bd"/>
</dbReference>
<dbReference type="InterPro" id="IPR029028">
    <property type="entry name" value="Alpha/beta_knot_MTases"/>
</dbReference>
<organism evidence="6 7">
    <name type="scientific">Rhodococcus antarcticus</name>
    <dbReference type="NCBI Taxonomy" id="2987751"/>
    <lineage>
        <taxon>Bacteria</taxon>
        <taxon>Bacillati</taxon>
        <taxon>Actinomycetota</taxon>
        <taxon>Actinomycetes</taxon>
        <taxon>Mycobacteriales</taxon>
        <taxon>Nocardiaceae</taxon>
        <taxon>Rhodococcus</taxon>
    </lineage>
</organism>
<dbReference type="CDD" id="cd18103">
    <property type="entry name" value="SpoU-like_RlmB"/>
    <property type="match status" value="1"/>
</dbReference>
<dbReference type="InterPro" id="IPR029026">
    <property type="entry name" value="tRNA_m1G_MTases_N"/>
</dbReference>
<evidence type="ECO:0000256" key="3">
    <source>
        <dbReference type="ARBA" id="ARBA00022679"/>
    </source>
</evidence>
<evidence type="ECO:0000313" key="6">
    <source>
        <dbReference type="EMBL" id="UZJ24399.1"/>
    </source>
</evidence>
<comment type="similarity">
    <text evidence="1">Belongs to the class IV-like SAM-binding methyltransferase superfamily. RNA methyltransferase TrmH family.</text>
</comment>
<name>A0ABY6NYC9_9NOCA</name>
<dbReference type="NCBIfam" id="TIGR00186">
    <property type="entry name" value="rRNA_methyl_3"/>
    <property type="match status" value="1"/>
</dbReference>